<keyword evidence="5 7" id="KW-1133">Transmembrane helix</keyword>
<evidence type="ECO:0000256" key="5">
    <source>
        <dbReference type="ARBA" id="ARBA00022989"/>
    </source>
</evidence>
<keyword evidence="6 7" id="KW-0472">Membrane</keyword>
<dbReference type="PANTHER" id="PTHR30043">
    <property type="entry name" value="PHOSPHONATES TRANSPORT SYSTEM PERMEASE PROTEIN"/>
    <property type="match status" value="1"/>
</dbReference>
<keyword evidence="4 7" id="KW-0812">Transmembrane</keyword>
<evidence type="ECO:0000256" key="1">
    <source>
        <dbReference type="ARBA" id="ARBA00004651"/>
    </source>
</evidence>
<dbReference type="AlphaFoldDB" id="G0V3N3"/>
<dbReference type="Proteomes" id="UP000007652">
    <property type="component" value="Unassembled WGS sequence"/>
</dbReference>
<keyword evidence="10" id="KW-1185">Reference proteome</keyword>
<accession>G0V3N3</accession>
<protein>
    <submittedName>
        <fullName evidence="9">Phosphonate ABC transporter permease protein phnE2 (TC 3.A.1.9.1)</fullName>
    </submittedName>
</protein>
<evidence type="ECO:0000256" key="2">
    <source>
        <dbReference type="ARBA" id="ARBA00022448"/>
    </source>
</evidence>
<organism evidence="9 10">
    <name type="scientific">Caloramator australicus RC3</name>
    <dbReference type="NCBI Taxonomy" id="857293"/>
    <lineage>
        <taxon>Bacteria</taxon>
        <taxon>Bacillati</taxon>
        <taxon>Bacillota</taxon>
        <taxon>Clostridia</taxon>
        <taxon>Eubacteriales</taxon>
        <taxon>Clostridiaceae</taxon>
        <taxon>Caloramator</taxon>
    </lineage>
</organism>
<dbReference type="InterPro" id="IPR035906">
    <property type="entry name" value="MetI-like_sf"/>
</dbReference>
<comment type="subcellular location">
    <subcellularLocation>
        <location evidence="1 7">Cell membrane</location>
        <topology evidence="1 7">Multi-pass membrane protein</topology>
    </subcellularLocation>
</comment>
<evidence type="ECO:0000313" key="9">
    <source>
        <dbReference type="EMBL" id="CCC57723.1"/>
    </source>
</evidence>
<feature type="transmembrane region" description="Helical" evidence="7">
    <location>
        <begin position="117"/>
        <end position="139"/>
    </location>
</feature>
<evidence type="ECO:0000256" key="7">
    <source>
        <dbReference type="RuleBase" id="RU363032"/>
    </source>
</evidence>
<evidence type="ECO:0000313" key="10">
    <source>
        <dbReference type="Proteomes" id="UP000007652"/>
    </source>
</evidence>
<dbReference type="Pfam" id="PF00528">
    <property type="entry name" value="BPD_transp_1"/>
    <property type="match status" value="1"/>
</dbReference>
<feature type="transmembrane region" description="Helical" evidence="7">
    <location>
        <begin position="229"/>
        <end position="247"/>
    </location>
</feature>
<dbReference type="GO" id="GO:0005886">
    <property type="term" value="C:plasma membrane"/>
    <property type="evidence" value="ECO:0007669"/>
    <property type="project" value="UniProtKB-SubCell"/>
</dbReference>
<dbReference type="Gene3D" id="1.10.3720.10">
    <property type="entry name" value="MetI-like"/>
    <property type="match status" value="1"/>
</dbReference>
<dbReference type="eggNOG" id="COG3639">
    <property type="taxonomic scope" value="Bacteria"/>
</dbReference>
<dbReference type="STRING" id="857293.CAAU_0073"/>
<dbReference type="EMBL" id="CAKP01000001">
    <property type="protein sequence ID" value="CCC57723.1"/>
    <property type="molecule type" value="Genomic_DNA"/>
</dbReference>
<evidence type="ECO:0000256" key="6">
    <source>
        <dbReference type="ARBA" id="ARBA00023136"/>
    </source>
</evidence>
<dbReference type="RefSeq" id="WP_008907446.1">
    <property type="nucleotide sequence ID" value="NZ_CAKP01000001.1"/>
</dbReference>
<dbReference type="GO" id="GO:0055085">
    <property type="term" value="P:transmembrane transport"/>
    <property type="evidence" value="ECO:0007669"/>
    <property type="project" value="InterPro"/>
</dbReference>
<keyword evidence="3" id="KW-1003">Cell membrane</keyword>
<feature type="transmembrane region" description="Helical" evidence="7">
    <location>
        <begin position="31"/>
        <end position="50"/>
    </location>
</feature>
<proteinExistence type="inferred from homology"/>
<evidence type="ECO:0000256" key="4">
    <source>
        <dbReference type="ARBA" id="ARBA00022692"/>
    </source>
</evidence>
<evidence type="ECO:0000256" key="3">
    <source>
        <dbReference type="ARBA" id="ARBA00022475"/>
    </source>
</evidence>
<sequence length="256" mass="28749">MQINNKKRLLLIVIVITFLLSPFLINNNDGLIHSNGYILIYHILISLLHLDLSFKTISLAVISTIRTLSYAIAGSILAIIIGFILGVLSSNVLITNRLISNLFKNILEVMRTIHELVWAWLLVSAFGLSPFSGIFAIAIPYGGILGRIYCNYFNSVPKEPIFSLKNSGASKLQCLFYGYIPIIKADILSYTLYRFECAVRSSTVMSFVGLGGLGYQIQLSLDDLNFNKAWTYILFLVILVYLIDLWSSAIRKRLVK</sequence>
<feature type="domain" description="ABC transmembrane type-1" evidence="8">
    <location>
        <begin position="64"/>
        <end position="247"/>
    </location>
</feature>
<comment type="similarity">
    <text evidence="7">Belongs to the binding-protein-dependent transport system permease family.</text>
</comment>
<dbReference type="CDD" id="cd06261">
    <property type="entry name" value="TM_PBP2"/>
    <property type="match status" value="1"/>
</dbReference>
<keyword evidence="2 7" id="KW-0813">Transport</keyword>
<gene>
    <name evidence="9" type="ORF">CAAU_0073</name>
</gene>
<feature type="transmembrane region" description="Helical" evidence="7">
    <location>
        <begin position="70"/>
        <end position="94"/>
    </location>
</feature>
<dbReference type="PANTHER" id="PTHR30043:SF1">
    <property type="entry name" value="ABC TRANSPORT SYSTEM PERMEASE PROTEIN P69"/>
    <property type="match status" value="1"/>
</dbReference>
<feature type="transmembrane region" description="Helical" evidence="7">
    <location>
        <begin position="9"/>
        <end position="25"/>
    </location>
</feature>
<name>G0V3N3_9CLOT</name>
<dbReference type="SUPFAM" id="SSF161098">
    <property type="entry name" value="MetI-like"/>
    <property type="match status" value="1"/>
</dbReference>
<evidence type="ECO:0000259" key="8">
    <source>
        <dbReference type="PROSITE" id="PS50928"/>
    </source>
</evidence>
<comment type="caution">
    <text evidence="9">The sequence shown here is derived from an EMBL/GenBank/DDBJ whole genome shotgun (WGS) entry which is preliminary data.</text>
</comment>
<reference evidence="9 10" key="1">
    <citation type="journal article" date="2011" name="J. Bacteriol.">
        <title>Draft genome sequence of Caloramator australicus strain RC3T, a thermoanaerobe from the Great Artesian Basin of Australia.</title>
        <authorList>
            <person name="Ogg C.D."/>
            <person name="Patel B.K.C."/>
        </authorList>
    </citation>
    <scope>NUCLEOTIDE SEQUENCE [LARGE SCALE GENOMIC DNA]</scope>
    <source>
        <strain evidence="9 10">RC3</strain>
    </source>
</reference>
<dbReference type="PROSITE" id="PS50928">
    <property type="entry name" value="ABC_TM1"/>
    <property type="match status" value="1"/>
</dbReference>
<dbReference type="InterPro" id="IPR000515">
    <property type="entry name" value="MetI-like"/>
</dbReference>
<feature type="transmembrane region" description="Helical" evidence="7">
    <location>
        <begin position="197"/>
        <end position="217"/>
    </location>
</feature>